<gene>
    <name evidence="1" type="ORF">RPERSI_LOCUS34389</name>
</gene>
<evidence type="ECO:0000313" key="2">
    <source>
        <dbReference type="Proteomes" id="UP000789920"/>
    </source>
</evidence>
<feature type="non-terminal residue" evidence="1">
    <location>
        <position position="1"/>
    </location>
</feature>
<name>A0ACA9STP3_9GLOM</name>
<evidence type="ECO:0000313" key="1">
    <source>
        <dbReference type="EMBL" id="CAG8846936.1"/>
    </source>
</evidence>
<proteinExistence type="predicted"/>
<dbReference type="Proteomes" id="UP000789920">
    <property type="component" value="Unassembled WGS sequence"/>
</dbReference>
<organism evidence="1 2">
    <name type="scientific">Racocetra persica</name>
    <dbReference type="NCBI Taxonomy" id="160502"/>
    <lineage>
        <taxon>Eukaryota</taxon>
        <taxon>Fungi</taxon>
        <taxon>Fungi incertae sedis</taxon>
        <taxon>Mucoromycota</taxon>
        <taxon>Glomeromycotina</taxon>
        <taxon>Glomeromycetes</taxon>
        <taxon>Diversisporales</taxon>
        <taxon>Gigasporaceae</taxon>
        <taxon>Racocetra</taxon>
    </lineage>
</organism>
<feature type="non-terminal residue" evidence="1">
    <location>
        <position position="161"/>
    </location>
</feature>
<accession>A0ACA9STP3</accession>
<reference evidence="1" key="1">
    <citation type="submission" date="2021-06" db="EMBL/GenBank/DDBJ databases">
        <authorList>
            <person name="Kallberg Y."/>
            <person name="Tangrot J."/>
            <person name="Rosling A."/>
        </authorList>
    </citation>
    <scope>NUCLEOTIDE SEQUENCE</scope>
    <source>
        <strain evidence="1">MA461A</strain>
    </source>
</reference>
<protein>
    <submittedName>
        <fullName evidence="1">10742_t:CDS:1</fullName>
    </submittedName>
</protein>
<dbReference type="EMBL" id="CAJVQC010153594">
    <property type="protein sequence ID" value="CAG8846936.1"/>
    <property type="molecule type" value="Genomic_DNA"/>
</dbReference>
<keyword evidence="2" id="KW-1185">Reference proteome</keyword>
<comment type="caution">
    <text evidence="1">The sequence shown here is derived from an EMBL/GenBank/DDBJ whole genome shotgun (WGS) entry which is preliminary data.</text>
</comment>
<sequence>WKFDGIQTTEILFGIMDSENKAIAIIDYNVDLTKLNENWTVSVNPGKYKLYMMDKTSYNYTLSDIFTISNNNQTRFSNSYNNEPSSSTPNNPPSSSNLEGVTFDAPQNLTMGSNIAITWSYSGTQSRLAVLGIMHSQNSDIQIIDSNVDLTKKSQPWAVTV</sequence>